<evidence type="ECO:0000256" key="2">
    <source>
        <dbReference type="ARBA" id="ARBA00023163"/>
    </source>
</evidence>
<keyword evidence="1" id="KW-0805">Transcription regulation</keyword>
<feature type="domain" description="HTH deoR-type" evidence="3">
    <location>
        <begin position="1"/>
        <end position="55"/>
    </location>
</feature>
<dbReference type="Proteomes" id="UP001058072">
    <property type="component" value="Chromosome"/>
</dbReference>
<accession>A0A9Q9CKL1</accession>
<evidence type="ECO:0000313" key="5">
    <source>
        <dbReference type="Proteomes" id="UP001058072"/>
    </source>
</evidence>
<evidence type="ECO:0000313" key="4">
    <source>
        <dbReference type="EMBL" id="UUF08896.1"/>
    </source>
</evidence>
<dbReference type="GO" id="GO:0003700">
    <property type="term" value="F:DNA-binding transcription factor activity"/>
    <property type="evidence" value="ECO:0007669"/>
    <property type="project" value="InterPro"/>
</dbReference>
<dbReference type="InterPro" id="IPR036388">
    <property type="entry name" value="WH-like_DNA-bd_sf"/>
</dbReference>
<dbReference type="EMBL" id="CP071250">
    <property type="protein sequence ID" value="UUF08896.1"/>
    <property type="molecule type" value="Genomic_DNA"/>
</dbReference>
<reference evidence="4" key="1">
    <citation type="submission" date="2021-03" db="EMBL/GenBank/DDBJ databases">
        <title>Comparative Genomics and Metabolomics in the genus Turicibacter.</title>
        <authorList>
            <person name="Maki J."/>
            <person name="Looft T."/>
        </authorList>
    </citation>
    <scope>NUCLEOTIDE SEQUENCE</scope>
    <source>
        <strain evidence="4">ISU324</strain>
    </source>
</reference>
<dbReference type="PANTHER" id="PTHR34580:SF1">
    <property type="entry name" value="PROTEIN PAFC"/>
    <property type="match status" value="1"/>
</dbReference>
<dbReference type="InterPro" id="IPR036390">
    <property type="entry name" value="WH_DNA-bd_sf"/>
</dbReference>
<dbReference type="AlphaFoldDB" id="A0A9Q9CKL1"/>
<dbReference type="SMART" id="SM00420">
    <property type="entry name" value="HTH_DEOR"/>
    <property type="match status" value="1"/>
</dbReference>
<protein>
    <submittedName>
        <fullName evidence="4">HTH domain-containing protein</fullName>
    </submittedName>
</protein>
<dbReference type="Gene3D" id="1.10.10.10">
    <property type="entry name" value="Winged helix-like DNA-binding domain superfamily/Winged helix DNA-binding domain"/>
    <property type="match status" value="1"/>
</dbReference>
<organism evidence="4 5">
    <name type="scientific">Turicibacter bilis</name>
    <dbReference type="NCBI Taxonomy" id="2735723"/>
    <lineage>
        <taxon>Bacteria</taxon>
        <taxon>Bacillati</taxon>
        <taxon>Bacillota</taxon>
        <taxon>Erysipelotrichia</taxon>
        <taxon>Erysipelotrichales</taxon>
        <taxon>Turicibacteraceae</taxon>
        <taxon>Turicibacter</taxon>
    </lineage>
</organism>
<evidence type="ECO:0000259" key="3">
    <source>
        <dbReference type="PROSITE" id="PS51000"/>
    </source>
</evidence>
<evidence type="ECO:0000256" key="1">
    <source>
        <dbReference type="ARBA" id="ARBA00023015"/>
    </source>
</evidence>
<keyword evidence="2" id="KW-0804">Transcription</keyword>
<dbReference type="InterPro" id="IPR001034">
    <property type="entry name" value="DeoR_HTH"/>
</dbReference>
<proteinExistence type="predicted"/>
<dbReference type="RefSeq" id="WP_212724501.1">
    <property type="nucleotide sequence ID" value="NZ_JABTTH010000008.1"/>
</dbReference>
<dbReference type="InterPro" id="IPR013196">
    <property type="entry name" value="HTH_11"/>
</dbReference>
<sequence length="216" mass="24790">MRLLDLIFYLLKCSSKVTIKELAKTFNVSTKTIQRDLDKLSILGIPIIIYRGKDGGVEIDKNYIIAKQVLKQSDYCALITSLYIGEHLSESIHEASLIDKFRLMDPNKCSDIINHLQKHLIIDLPYPNFDLESELCQTINQALDNQVLIELKINHEMMEVLPISYVLKPEGLCLYCYTGEYLLIQLAQICEANLSSKVCTDIIIDYNDNKEKIKFI</sequence>
<dbReference type="SUPFAM" id="SSF46785">
    <property type="entry name" value="Winged helix' DNA-binding domain"/>
    <property type="match status" value="1"/>
</dbReference>
<name>A0A9Q9CKL1_9FIRM</name>
<dbReference type="PANTHER" id="PTHR34580">
    <property type="match status" value="1"/>
</dbReference>
<dbReference type="Pfam" id="PF08279">
    <property type="entry name" value="HTH_11"/>
    <property type="match status" value="1"/>
</dbReference>
<dbReference type="InterPro" id="IPR051534">
    <property type="entry name" value="CBASS_pafABC_assoc_protein"/>
</dbReference>
<dbReference type="PROSITE" id="PS51000">
    <property type="entry name" value="HTH_DEOR_2"/>
    <property type="match status" value="1"/>
</dbReference>
<gene>
    <name evidence="4" type="ORF">J0J70_02500</name>
</gene>